<feature type="binding site" evidence="11">
    <location>
        <position position="176"/>
    </location>
    <ligand>
        <name>ATP</name>
        <dbReference type="ChEBI" id="CHEBI:30616"/>
    </ligand>
</feature>
<dbReference type="PRINTS" id="PR01099">
    <property type="entry name" value="HYETHTZKNASE"/>
</dbReference>
<evidence type="ECO:0000313" key="13">
    <source>
        <dbReference type="Proteomes" id="UP000003179"/>
    </source>
</evidence>
<keyword evidence="7 11" id="KW-0418">Kinase</keyword>
<dbReference type="Proteomes" id="UP000003179">
    <property type="component" value="Unassembled WGS sequence"/>
</dbReference>
<evidence type="ECO:0000256" key="3">
    <source>
        <dbReference type="ARBA" id="ARBA00004868"/>
    </source>
</evidence>
<protein>
    <recommendedName>
        <fullName evidence="11">Hydroxyethylthiazole kinase</fullName>
        <ecNumber evidence="11">2.7.1.50</ecNumber>
    </recommendedName>
    <alternativeName>
        <fullName evidence="11">4-methyl-5-beta-hydroxyethylthiazole kinase</fullName>
        <shortName evidence="11">TH kinase</shortName>
        <shortName evidence="11">Thz kinase</shortName>
    </alternativeName>
</protein>
<feature type="binding site" evidence="11">
    <location>
        <position position="203"/>
    </location>
    <ligand>
        <name>substrate</name>
    </ligand>
</feature>
<comment type="pathway">
    <text evidence="3 11">Cofactor biosynthesis; thiamine diphosphate biosynthesis; 4-methyl-5-(2-phosphoethyl)-thiazole from 5-(2-hydroxyethyl)-4-methylthiazole: step 1/1.</text>
</comment>
<dbReference type="GO" id="GO:0016301">
    <property type="term" value="F:kinase activity"/>
    <property type="evidence" value="ECO:0007669"/>
    <property type="project" value="UniProtKB-KW"/>
</dbReference>
<keyword evidence="13" id="KW-1185">Reference proteome</keyword>
<dbReference type="EMBL" id="ADZU01000033">
    <property type="protein sequence ID" value="EFS91819.1"/>
    <property type="molecule type" value="Genomic_DNA"/>
</dbReference>
<evidence type="ECO:0000256" key="4">
    <source>
        <dbReference type="ARBA" id="ARBA00022679"/>
    </source>
</evidence>
<evidence type="ECO:0000256" key="7">
    <source>
        <dbReference type="ARBA" id="ARBA00022777"/>
    </source>
</evidence>
<comment type="function">
    <text evidence="11">Catalyzes the phosphorylation of the hydroxyl group of 4-methyl-5-beta-hydroxyethylthiazole (THZ).</text>
</comment>
<keyword evidence="4 11" id="KW-0808">Transferase</keyword>
<accession>A0ABP2K779</accession>
<feature type="binding site" evidence="11">
    <location>
        <position position="130"/>
    </location>
    <ligand>
        <name>ATP</name>
        <dbReference type="ChEBI" id="CHEBI:30616"/>
    </ligand>
</feature>
<dbReference type="SUPFAM" id="SSF53613">
    <property type="entry name" value="Ribokinase-like"/>
    <property type="match status" value="1"/>
</dbReference>
<reference evidence="12" key="1">
    <citation type="submission" date="2010-08" db="EMBL/GenBank/DDBJ databases">
        <authorList>
            <person name="Weinstock G."/>
            <person name="Sodergren E."/>
            <person name="Clifton S."/>
            <person name="Fulton L."/>
            <person name="Fulton B."/>
            <person name="Courtney L."/>
            <person name="Fronick C."/>
            <person name="Harrison M."/>
            <person name="Strong C."/>
            <person name="Farmer C."/>
            <person name="Delahaunty K."/>
            <person name="Markovic C."/>
            <person name="Hall O."/>
            <person name="Minx P."/>
            <person name="Tomlinson C."/>
            <person name="Mitreva M."/>
            <person name="Hou S."/>
            <person name="Chen J."/>
            <person name="Wollam A."/>
            <person name="Pepin K.H."/>
            <person name="Johnson M."/>
            <person name="Bhonagiri V."/>
            <person name="Zhang X."/>
            <person name="Suruliraj S."/>
            <person name="Warren W."/>
            <person name="Chinwalla A."/>
            <person name="Mardis E.R."/>
            <person name="Wilson R.K."/>
        </authorList>
    </citation>
    <scope>NUCLEOTIDE SEQUENCE [LARGE SCALE GENOMIC DNA]</scope>
    <source>
        <strain evidence="12">HL044PA1</strain>
    </source>
</reference>
<proteinExistence type="inferred from homology"/>
<evidence type="ECO:0000256" key="1">
    <source>
        <dbReference type="ARBA" id="ARBA00001771"/>
    </source>
</evidence>
<evidence type="ECO:0000256" key="8">
    <source>
        <dbReference type="ARBA" id="ARBA00022840"/>
    </source>
</evidence>
<keyword evidence="5 11" id="KW-0479">Metal-binding</keyword>
<evidence type="ECO:0000256" key="6">
    <source>
        <dbReference type="ARBA" id="ARBA00022741"/>
    </source>
</evidence>
<comment type="cofactor">
    <cofactor evidence="2 11">
        <name>Mg(2+)</name>
        <dbReference type="ChEBI" id="CHEBI:18420"/>
    </cofactor>
</comment>
<comment type="similarity">
    <text evidence="11">Belongs to the Thz kinase family.</text>
</comment>
<dbReference type="Gene3D" id="3.40.1190.20">
    <property type="match status" value="1"/>
</dbReference>
<dbReference type="NCBIfam" id="NF006830">
    <property type="entry name" value="PRK09355.1"/>
    <property type="match status" value="1"/>
</dbReference>
<sequence length="277" mass="28358">MPAKGVVDMTELSNLVAESVERLRRDRPLVQCLTNIVVANFTANVLLSAGAVPAMVDNSEESEEFASVADGVLVNTGTPYRETAEAMVAAVRGAASSNTPWVLDPVGVGMSWRTQVALEALHVAAPAVIRANASEVLTLAGTDASARGPEAGDGVEDALASAAQLVRNHGCVVAISGPVDHIIDADRHVTVSSGHEWMTRVTGVGCSLGALTAAFAGVQNDYLIAATSATAMLCVAAERAAERSVGPGAFAQALVDELFLASPDEVGARGGLRDVSA</sequence>
<keyword evidence="6 11" id="KW-0547">Nucleotide-binding</keyword>
<keyword evidence="10 11" id="KW-0784">Thiamine biosynthesis</keyword>
<organism evidence="12 13">
    <name type="scientific">Cutibacterium modestum HL044PA1</name>
    <dbReference type="NCBI Taxonomy" id="765109"/>
    <lineage>
        <taxon>Bacteria</taxon>
        <taxon>Bacillati</taxon>
        <taxon>Actinomycetota</taxon>
        <taxon>Actinomycetes</taxon>
        <taxon>Propionibacteriales</taxon>
        <taxon>Propionibacteriaceae</taxon>
        <taxon>Cutibacterium</taxon>
        <taxon>Cutibacterium modestum</taxon>
    </lineage>
</organism>
<dbReference type="RefSeq" id="WP_002527532.1">
    <property type="nucleotide sequence ID" value="NZ_GL383187.1"/>
</dbReference>
<dbReference type="CDD" id="cd01170">
    <property type="entry name" value="THZ_kinase"/>
    <property type="match status" value="1"/>
</dbReference>
<evidence type="ECO:0000313" key="12">
    <source>
        <dbReference type="EMBL" id="EFS91819.1"/>
    </source>
</evidence>
<gene>
    <name evidence="11" type="primary">thiM</name>
    <name evidence="12" type="ORF">HMPREF9607_01980</name>
</gene>
<feature type="binding site" evidence="11">
    <location>
        <position position="55"/>
    </location>
    <ligand>
        <name>substrate</name>
    </ligand>
</feature>
<dbReference type="Pfam" id="PF02110">
    <property type="entry name" value="HK"/>
    <property type="match status" value="1"/>
</dbReference>
<evidence type="ECO:0000256" key="9">
    <source>
        <dbReference type="ARBA" id="ARBA00022842"/>
    </source>
</evidence>
<dbReference type="EC" id="2.7.1.50" evidence="11"/>
<evidence type="ECO:0000256" key="11">
    <source>
        <dbReference type="HAMAP-Rule" id="MF_00228"/>
    </source>
</evidence>
<name>A0ABP2K779_9ACTN</name>
<keyword evidence="8 11" id="KW-0067">ATP-binding</keyword>
<dbReference type="InterPro" id="IPR000417">
    <property type="entry name" value="Hyethyz_kinase"/>
</dbReference>
<dbReference type="HAMAP" id="MF_00228">
    <property type="entry name" value="Thz_kinase"/>
    <property type="match status" value="1"/>
</dbReference>
<comment type="catalytic activity">
    <reaction evidence="1 11">
        <text>5-(2-hydroxyethyl)-4-methylthiazole + ATP = 4-methyl-5-(2-phosphooxyethyl)-thiazole + ADP + H(+)</text>
        <dbReference type="Rhea" id="RHEA:24212"/>
        <dbReference type="ChEBI" id="CHEBI:15378"/>
        <dbReference type="ChEBI" id="CHEBI:17957"/>
        <dbReference type="ChEBI" id="CHEBI:30616"/>
        <dbReference type="ChEBI" id="CHEBI:58296"/>
        <dbReference type="ChEBI" id="CHEBI:456216"/>
        <dbReference type="EC" id="2.7.1.50"/>
    </reaction>
</comment>
<keyword evidence="9 11" id="KW-0460">Magnesium</keyword>
<evidence type="ECO:0000256" key="10">
    <source>
        <dbReference type="ARBA" id="ARBA00022977"/>
    </source>
</evidence>
<dbReference type="GeneID" id="92880523"/>
<comment type="caution">
    <text evidence="12">The sequence shown here is derived from an EMBL/GenBank/DDBJ whole genome shotgun (WGS) entry which is preliminary data.</text>
</comment>
<dbReference type="InterPro" id="IPR029056">
    <property type="entry name" value="Ribokinase-like"/>
</dbReference>
<dbReference type="PIRSF" id="PIRSF000513">
    <property type="entry name" value="Thz_kinase"/>
    <property type="match status" value="1"/>
</dbReference>
<evidence type="ECO:0000256" key="5">
    <source>
        <dbReference type="ARBA" id="ARBA00022723"/>
    </source>
</evidence>
<evidence type="ECO:0000256" key="2">
    <source>
        <dbReference type="ARBA" id="ARBA00001946"/>
    </source>
</evidence>